<sequence length="73" mass="8243">MLGNPAIIFFLLGAASLGTSFLLEDTQLSLYMSKDPDLKFRKFIILSKHVAKYTGFVFLIIAALCFSYRQIFS</sequence>
<accession>A0ABX9ANH2</accession>
<evidence type="ECO:0000256" key="1">
    <source>
        <dbReference type="SAM" id="Phobius"/>
    </source>
</evidence>
<dbReference type="RefSeq" id="WP_222159736.1">
    <property type="nucleotide sequence ID" value="NZ_CP081864.1"/>
</dbReference>
<evidence type="ECO:0000313" key="2">
    <source>
        <dbReference type="EMBL" id="QZN96712.1"/>
    </source>
</evidence>
<feature type="transmembrane region" description="Helical" evidence="1">
    <location>
        <begin position="50"/>
        <end position="71"/>
    </location>
</feature>
<gene>
    <name evidence="2" type="ORF">K6K13_04590</name>
</gene>
<keyword evidence="1" id="KW-1133">Transmembrane helix</keyword>
<reference evidence="2 3" key="1">
    <citation type="submission" date="2021-08" db="EMBL/GenBank/DDBJ databases">
        <title>Culture and genomic analysis of Symbiopectobacterium purcellii sp. nov. gen. nov., isolated from the leafhopper Empoasca decipiens.</title>
        <authorList>
            <person name="Nadal-Jimenez P."/>
            <person name="Siozios S."/>
            <person name="Halliday N."/>
            <person name="Camara M."/>
            <person name="Hurst G.D.D."/>
        </authorList>
    </citation>
    <scope>NUCLEOTIDE SEQUENCE [LARGE SCALE GENOMIC DNA]</scope>
    <source>
        <strain evidence="2 3">SyEd1</strain>
    </source>
</reference>
<keyword evidence="3" id="KW-1185">Reference proteome</keyword>
<protein>
    <submittedName>
        <fullName evidence="2">Uncharacterized protein</fullName>
    </submittedName>
</protein>
<dbReference type="Proteomes" id="UP000825886">
    <property type="component" value="Chromosome"/>
</dbReference>
<dbReference type="EMBL" id="CP081864">
    <property type="protein sequence ID" value="QZN96712.1"/>
    <property type="molecule type" value="Genomic_DNA"/>
</dbReference>
<keyword evidence="1" id="KW-0472">Membrane</keyword>
<keyword evidence="1" id="KW-0812">Transmembrane</keyword>
<name>A0ABX9ANH2_9ENTR</name>
<organism evidence="2 3">
    <name type="scientific">Symbiopectobacterium purcellii</name>
    <dbReference type="NCBI Taxonomy" id="2871826"/>
    <lineage>
        <taxon>Bacteria</taxon>
        <taxon>Pseudomonadati</taxon>
        <taxon>Pseudomonadota</taxon>
        <taxon>Gammaproteobacteria</taxon>
        <taxon>Enterobacterales</taxon>
        <taxon>Enterobacteriaceae</taxon>
    </lineage>
</organism>
<proteinExistence type="predicted"/>
<feature type="transmembrane region" description="Helical" evidence="1">
    <location>
        <begin position="6"/>
        <end position="23"/>
    </location>
</feature>
<evidence type="ECO:0000313" key="3">
    <source>
        <dbReference type="Proteomes" id="UP000825886"/>
    </source>
</evidence>